<proteinExistence type="predicted"/>
<dbReference type="RefSeq" id="WP_100041993.1">
    <property type="nucleotide sequence ID" value="NZ_LT630003.1"/>
</dbReference>
<sequence length="431" mass="50595">MSSITHINPMEGYRFAIYRHRLIIHDDQLITRQFIVLKDPDNIIIAFTTFHNHIKSTRWIKSISDDSNNRFAFVIAFLNHVLIKKHTVNRIDCLTQLTVPMIQDFFTNYSLNSSHSKSTVERCATSIIDFLTSYVKSYETESILRVSDFTKEERYQTRHGEIKFRLAPAFEVLYNHNFKSIFRDIPDAVLHIFLAYAAQHYKDIFFLMVLSAFAGLRPSEACNVRQECSPLGSGLTMRKTNGKVTRIVIDLTVEKNLRSDLLPVGRIKKERKQQIYPRFLSAFMDAYELHKQYLSTCKFETDYCPMNINYQGKAMTYGNYRIKFRQLSRDIIPLLLQSNSQEVIEYAHDLQEHNIAPHILRHWFTVKLCTYGEDVAGLQYWRGDKSPESALTYLQNKGELQKQLRYINDELFDFLKYSSDKMIPKGDFDYE</sequence>
<keyword evidence="3" id="KW-1185">Reference proteome</keyword>
<dbReference type="SUPFAM" id="SSF56349">
    <property type="entry name" value="DNA breaking-rejoining enzymes"/>
    <property type="match status" value="1"/>
</dbReference>
<evidence type="ECO:0008006" key="4">
    <source>
        <dbReference type="Google" id="ProtNLM"/>
    </source>
</evidence>
<keyword evidence="1" id="KW-0233">DNA recombination</keyword>
<organism evidence="2 3">
    <name type="scientific">Lacrimispora sphenoides JCM 1415</name>
    <dbReference type="NCBI Taxonomy" id="1297793"/>
    <lineage>
        <taxon>Bacteria</taxon>
        <taxon>Bacillati</taxon>
        <taxon>Bacillota</taxon>
        <taxon>Clostridia</taxon>
        <taxon>Lachnospirales</taxon>
        <taxon>Lachnospiraceae</taxon>
        <taxon>Lacrimispora</taxon>
    </lineage>
</organism>
<protein>
    <recommendedName>
        <fullName evidence="4">Site-specific integrase</fullName>
    </recommendedName>
</protein>
<dbReference type="InterPro" id="IPR013762">
    <property type="entry name" value="Integrase-like_cat_sf"/>
</dbReference>
<accession>A0ABY1C6B5</accession>
<name>A0ABY1C6B5_9FIRM</name>
<dbReference type="InterPro" id="IPR011010">
    <property type="entry name" value="DNA_brk_join_enz"/>
</dbReference>
<dbReference type="EMBL" id="LT630003">
    <property type="protein sequence ID" value="SET73667.1"/>
    <property type="molecule type" value="Genomic_DNA"/>
</dbReference>
<dbReference type="Proteomes" id="UP000198970">
    <property type="component" value="Chromosome I"/>
</dbReference>
<evidence type="ECO:0000313" key="3">
    <source>
        <dbReference type="Proteomes" id="UP000198970"/>
    </source>
</evidence>
<evidence type="ECO:0000256" key="1">
    <source>
        <dbReference type="ARBA" id="ARBA00023172"/>
    </source>
</evidence>
<dbReference type="Gene3D" id="1.10.443.10">
    <property type="entry name" value="Intergrase catalytic core"/>
    <property type="match status" value="1"/>
</dbReference>
<gene>
    <name evidence="2" type="ORF">SAMN02745906_1510</name>
</gene>
<evidence type="ECO:0000313" key="2">
    <source>
        <dbReference type="EMBL" id="SET73667.1"/>
    </source>
</evidence>
<reference evidence="2 3" key="1">
    <citation type="submission" date="2016-10" db="EMBL/GenBank/DDBJ databases">
        <authorList>
            <person name="Varghese N."/>
            <person name="Submissions S."/>
        </authorList>
    </citation>
    <scope>NUCLEOTIDE SEQUENCE [LARGE SCALE GENOMIC DNA]</scope>
    <source>
        <strain evidence="2 3">ATCC 19403</strain>
    </source>
</reference>